<dbReference type="Gene3D" id="3.40.50.150">
    <property type="entry name" value="Vaccinia Virus protein VP39"/>
    <property type="match status" value="1"/>
</dbReference>
<dbReference type="EMBL" id="CP051180">
    <property type="protein sequence ID" value="QIZ76887.1"/>
    <property type="molecule type" value="Genomic_DNA"/>
</dbReference>
<accession>A0A6H1UCQ6</accession>
<organism evidence="1 2">
    <name type="scientific">Ferrimonas lipolytica</name>
    <dbReference type="NCBI Taxonomy" id="2724191"/>
    <lineage>
        <taxon>Bacteria</taxon>
        <taxon>Pseudomonadati</taxon>
        <taxon>Pseudomonadota</taxon>
        <taxon>Gammaproteobacteria</taxon>
        <taxon>Alteromonadales</taxon>
        <taxon>Ferrimonadaceae</taxon>
        <taxon>Ferrimonas</taxon>
    </lineage>
</organism>
<dbReference type="Pfam" id="PF06080">
    <property type="entry name" value="DUF938"/>
    <property type="match status" value="1"/>
</dbReference>
<name>A0A6H1UCQ6_9GAMM</name>
<dbReference type="AlphaFoldDB" id="A0A6H1UCQ6"/>
<gene>
    <name evidence="1" type="ORF">HER31_08380</name>
</gene>
<dbReference type="PANTHER" id="PTHR20974">
    <property type="entry name" value="UPF0585 PROTEIN CG18661"/>
    <property type="match status" value="1"/>
</dbReference>
<keyword evidence="2" id="KW-1185">Reference proteome</keyword>
<evidence type="ECO:0000313" key="2">
    <source>
        <dbReference type="Proteomes" id="UP000501602"/>
    </source>
</evidence>
<dbReference type="Proteomes" id="UP000501602">
    <property type="component" value="Chromosome"/>
</dbReference>
<dbReference type="RefSeq" id="WP_168660148.1">
    <property type="nucleotide sequence ID" value="NZ_CP051180.1"/>
</dbReference>
<dbReference type="PANTHER" id="PTHR20974:SF0">
    <property type="entry name" value="UPF0585 PROTEIN CG18661"/>
    <property type="match status" value="1"/>
</dbReference>
<dbReference type="SUPFAM" id="SSF53335">
    <property type="entry name" value="S-adenosyl-L-methionine-dependent methyltransferases"/>
    <property type="match status" value="1"/>
</dbReference>
<proteinExistence type="predicted"/>
<protein>
    <submittedName>
        <fullName evidence="1">DUF938 domain-containing protein</fullName>
    </submittedName>
</protein>
<dbReference type="InterPro" id="IPR010342">
    <property type="entry name" value="DUF938"/>
</dbReference>
<sequence>MLAPFSQACENNKAPIFERLQQHFAASQRVLEIGSGTGQHSVYFAPRLPHLQWHCSDRNDNHEGINAWHRQLPAANLHQPVSLDVNDQLWPLTGFDAAFSANTIHIMSWPEVELMFQGVSRNMASSGRFCYYGPFNYGGQFTSASNQAFDQHLRRTATHMGIRDIEAVIDLAQQNGFQLCNDDAMPANNRLLLFQR</sequence>
<dbReference type="InterPro" id="IPR029063">
    <property type="entry name" value="SAM-dependent_MTases_sf"/>
</dbReference>
<dbReference type="KEGG" id="fes:HER31_08380"/>
<evidence type="ECO:0000313" key="1">
    <source>
        <dbReference type="EMBL" id="QIZ76887.1"/>
    </source>
</evidence>
<reference evidence="1 2" key="1">
    <citation type="submission" date="2020-04" db="EMBL/GenBank/DDBJ databases">
        <title>Ferrimonas sp. S7 isolated from sea water.</title>
        <authorList>
            <person name="Bae S.S."/>
            <person name="Baek K."/>
        </authorList>
    </citation>
    <scope>NUCLEOTIDE SEQUENCE [LARGE SCALE GENOMIC DNA]</scope>
    <source>
        <strain evidence="1 2">S7</strain>
    </source>
</reference>